<organism evidence="2 3">
    <name type="scientific">Haematococcus lacustris</name>
    <name type="common">Green alga</name>
    <name type="synonym">Haematococcus pluvialis</name>
    <dbReference type="NCBI Taxonomy" id="44745"/>
    <lineage>
        <taxon>Eukaryota</taxon>
        <taxon>Viridiplantae</taxon>
        <taxon>Chlorophyta</taxon>
        <taxon>core chlorophytes</taxon>
        <taxon>Chlorophyceae</taxon>
        <taxon>CS clade</taxon>
        <taxon>Chlamydomonadales</taxon>
        <taxon>Haematococcaceae</taxon>
        <taxon>Haematococcus</taxon>
    </lineage>
</organism>
<dbReference type="PANTHER" id="PTHR31953">
    <property type="entry name" value="BETA-FRUCTOFURANOSIDASE, INSOLUBLE ISOENZYME CWINV1-RELATED"/>
    <property type="match status" value="1"/>
</dbReference>
<dbReference type="AlphaFoldDB" id="A0A699ZIA9"/>
<dbReference type="SUPFAM" id="SSF75005">
    <property type="entry name" value="Arabinanase/levansucrase/invertase"/>
    <property type="match status" value="1"/>
</dbReference>
<dbReference type="EMBL" id="BLLF01001360">
    <property type="protein sequence ID" value="GFH18806.1"/>
    <property type="molecule type" value="Genomic_DNA"/>
</dbReference>
<sequence length="376" mass="40451">MAGSFSVSLPQVLQVGVGVGVCRYDLETSSGPYKLDLGNVLYAPLAFYDAPHQRHLVWGYLKELRTLPPPPSQCNKFVSSGCLSMPRALYLRAGKLHQVPIPELSLLRSGSAWRCPAGFSLSPEQPLAVPVGSEGGVDGQQLDVELVVRPPTSGSSSTRTVLLLDSWRPAGKGAAALVFDWATHRLSVVFDAHQHLEKWRDPTSELTAPKFAGLLGHAHHTLSGGVHTLNDEDGAEFNSYVDPEVPPVPDMNPAVPDWIRMRREEAGGVLDMQPGESLQLRLFIDASAVEIFTGTGQALCTRVYRGVANPNNASSDKLSLGTNLQLMAVGGACEVERFDVHKCNMAWLRGAKDAPLAPPINPEALAQWKAAGKASL</sequence>
<feature type="domain" description="Glycosyl hydrolase family 32 C-terminal" evidence="1">
    <location>
        <begin position="136"/>
        <end position="320"/>
    </location>
</feature>
<evidence type="ECO:0000313" key="2">
    <source>
        <dbReference type="EMBL" id="GFH18806.1"/>
    </source>
</evidence>
<accession>A0A699ZIA9</accession>
<dbReference type="Pfam" id="PF08244">
    <property type="entry name" value="Glyco_hydro_32C"/>
    <property type="match status" value="1"/>
</dbReference>
<dbReference type="Gene3D" id="2.60.120.560">
    <property type="entry name" value="Exo-inulinase, domain 1"/>
    <property type="match status" value="1"/>
</dbReference>
<dbReference type="InterPro" id="IPR023296">
    <property type="entry name" value="Glyco_hydro_beta-prop_sf"/>
</dbReference>
<evidence type="ECO:0000259" key="1">
    <source>
        <dbReference type="Pfam" id="PF08244"/>
    </source>
</evidence>
<name>A0A699ZIA9_HAELA</name>
<dbReference type="InterPro" id="IPR050551">
    <property type="entry name" value="Fructan_Metab_Enzymes"/>
</dbReference>
<keyword evidence="3" id="KW-1185">Reference proteome</keyword>
<protein>
    <recommendedName>
        <fullName evidence="1">Glycosyl hydrolase family 32 C-terminal domain-containing protein</fullName>
    </recommendedName>
</protein>
<proteinExistence type="predicted"/>
<gene>
    <name evidence="2" type="ORF">HaLaN_15667</name>
</gene>
<dbReference type="Gene3D" id="2.115.10.20">
    <property type="entry name" value="Glycosyl hydrolase domain, family 43"/>
    <property type="match status" value="1"/>
</dbReference>
<comment type="caution">
    <text evidence="2">The sequence shown here is derived from an EMBL/GenBank/DDBJ whole genome shotgun (WGS) entry which is preliminary data.</text>
</comment>
<dbReference type="InterPro" id="IPR013189">
    <property type="entry name" value="Glyco_hydro_32_C"/>
</dbReference>
<dbReference type="Proteomes" id="UP000485058">
    <property type="component" value="Unassembled WGS sequence"/>
</dbReference>
<reference evidence="2 3" key="1">
    <citation type="submission" date="2020-02" db="EMBL/GenBank/DDBJ databases">
        <title>Draft genome sequence of Haematococcus lacustris strain NIES-144.</title>
        <authorList>
            <person name="Morimoto D."/>
            <person name="Nakagawa S."/>
            <person name="Yoshida T."/>
            <person name="Sawayama S."/>
        </authorList>
    </citation>
    <scope>NUCLEOTIDE SEQUENCE [LARGE SCALE GENOMIC DNA]</scope>
    <source>
        <strain evidence="2 3">NIES-144</strain>
    </source>
</reference>
<evidence type="ECO:0000313" key="3">
    <source>
        <dbReference type="Proteomes" id="UP000485058"/>
    </source>
</evidence>